<keyword evidence="2" id="KW-1185">Reference proteome</keyword>
<evidence type="ECO:0000313" key="2">
    <source>
        <dbReference type="Proteomes" id="UP001287282"/>
    </source>
</evidence>
<protein>
    <submittedName>
        <fullName evidence="1">Molecular chaperone DnaJ</fullName>
    </submittedName>
</protein>
<reference evidence="1 2" key="1">
    <citation type="submission" date="2023-10" db="EMBL/GenBank/DDBJ databases">
        <title>Screening of Alkalihalobacillus lindianensis BZ-TG-R113 and Its Alleviation of Salt Stress on Rapeseed Growth.</title>
        <authorList>
            <person name="Zhao B."/>
            <person name="Guo T."/>
        </authorList>
    </citation>
    <scope>NUCLEOTIDE SEQUENCE [LARGE SCALE GENOMIC DNA]</scope>
    <source>
        <strain evidence="1 2">BZ-TG-R113</strain>
    </source>
</reference>
<comment type="caution">
    <text evidence="1">The sequence shown here is derived from an EMBL/GenBank/DDBJ whole genome shotgun (WGS) entry which is preliminary data.</text>
</comment>
<feature type="non-terminal residue" evidence="1">
    <location>
        <position position="1"/>
    </location>
</feature>
<dbReference type="Gene3D" id="2.60.260.20">
    <property type="entry name" value="Urease metallochaperone UreE, N-terminal domain"/>
    <property type="match status" value="1"/>
</dbReference>
<gene>
    <name evidence="1" type="ORF">RYX56_23420</name>
</gene>
<name>A0ABU3XHE7_9BACI</name>
<organism evidence="1 2">
    <name type="scientific">Alkalihalophilus lindianensis</name>
    <dbReference type="NCBI Taxonomy" id="1630542"/>
    <lineage>
        <taxon>Bacteria</taxon>
        <taxon>Bacillati</taxon>
        <taxon>Bacillota</taxon>
        <taxon>Bacilli</taxon>
        <taxon>Bacillales</taxon>
        <taxon>Bacillaceae</taxon>
        <taxon>Alkalihalophilus</taxon>
    </lineage>
</organism>
<proteinExistence type="predicted"/>
<accession>A0ABU3XHE7</accession>
<dbReference type="Proteomes" id="UP001287282">
    <property type="component" value="Unassembled WGS sequence"/>
</dbReference>
<sequence>RGFGVGDQHIQVRVITPTKLSDKQKQLLREFAEISGTTPLGEHEESFFSKVKRAFKGE</sequence>
<evidence type="ECO:0000313" key="1">
    <source>
        <dbReference type="EMBL" id="MDV2687301.1"/>
    </source>
</evidence>
<dbReference type="EMBL" id="JAWJBA010000559">
    <property type="protein sequence ID" value="MDV2687301.1"/>
    <property type="molecule type" value="Genomic_DNA"/>
</dbReference>